<dbReference type="EMBL" id="BGPR01000644">
    <property type="protein sequence ID" value="GBM29785.1"/>
    <property type="molecule type" value="Genomic_DNA"/>
</dbReference>
<name>A0A4Y2EPE9_ARAVE</name>
<comment type="caution">
    <text evidence="1">The sequence shown here is derived from an EMBL/GenBank/DDBJ whole genome shotgun (WGS) entry which is preliminary data.</text>
</comment>
<dbReference type="Proteomes" id="UP000499080">
    <property type="component" value="Unassembled WGS sequence"/>
</dbReference>
<reference evidence="1 2" key="1">
    <citation type="journal article" date="2019" name="Sci. Rep.">
        <title>Orb-weaving spider Araneus ventricosus genome elucidates the spidroin gene catalogue.</title>
        <authorList>
            <person name="Kono N."/>
            <person name="Nakamura H."/>
            <person name="Ohtoshi R."/>
            <person name="Moran D.A.P."/>
            <person name="Shinohara A."/>
            <person name="Yoshida Y."/>
            <person name="Fujiwara M."/>
            <person name="Mori M."/>
            <person name="Tomita M."/>
            <person name="Arakawa K."/>
        </authorList>
    </citation>
    <scope>NUCLEOTIDE SEQUENCE [LARGE SCALE GENOMIC DNA]</scope>
</reference>
<evidence type="ECO:0000313" key="2">
    <source>
        <dbReference type="Proteomes" id="UP000499080"/>
    </source>
</evidence>
<dbReference type="AlphaFoldDB" id="A0A4Y2EPE9"/>
<gene>
    <name evidence="1" type="ORF">AVEN_238855_1</name>
</gene>
<accession>A0A4Y2EPE9</accession>
<evidence type="ECO:0000313" key="1">
    <source>
        <dbReference type="EMBL" id="GBM29785.1"/>
    </source>
</evidence>
<keyword evidence="2" id="KW-1185">Reference proteome</keyword>
<organism evidence="1 2">
    <name type="scientific">Araneus ventricosus</name>
    <name type="common">Orbweaver spider</name>
    <name type="synonym">Epeira ventricosa</name>
    <dbReference type="NCBI Taxonomy" id="182803"/>
    <lineage>
        <taxon>Eukaryota</taxon>
        <taxon>Metazoa</taxon>
        <taxon>Ecdysozoa</taxon>
        <taxon>Arthropoda</taxon>
        <taxon>Chelicerata</taxon>
        <taxon>Arachnida</taxon>
        <taxon>Araneae</taxon>
        <taxon>Araneomorphae</taxon>
        <taxon>Entelegynae</taxon>
        <taxon>Araneoidea</taxon>
        <taxon>Araneidae</taxon>
        <taxon>Araneus</taxon>
    </lineage>
</organism>
<sequence>MFRARPRKFEQWSDDEGRRLNRRLPLQASIGRAFGSLGLGMRLVRALGQSGVGSGAELATLRFRSRDFVLRPLRPGCLGYCESRHLIKHKYIRQTVVRQGLSDSRGIFFSLFHLSSKVN</sequence>
<protein>
    <submittedName>
        <fullName evidence="1">Uncharacterized protein</fullName>
    </submittedName>
</protein>
<proteinExistence type="predicted"/>